<dbReference type="PANTHER" id="PTHR12126">
    <property type="entry name" value="NADH-UBIQUINONE OXIDOREDUCTASE 39 KDA SUBUNIT-RELATED"/>
    <property type="match status" value="1"/>
</dbReference>
<dbReference type="Gene3D" id="3.40.50.720">
    <property type="entry name" value="NAD(P)-binding Rossmann-like Domain"/>
    <property type="match status" value="2"/>
</dbReference>
<gene>
    <name evidence="2" type="ORF">DT603_05960</name>
</gene>
<evidence type="ECO:0000313" key="2">
    <source>
        <dbReference type="EMBL" id="NDK38386.1"/>
    </source>
</evidence>
<sequence>MRDALVFGGSGQIGVPVIERLRAAGWNVIAVSRTAQVDGEQLRWLRGDLLQVAALPPQVDAILSLGPLDHFARWYAETAVATSRVVAFGSTSLETKQASGDATERDLAARLHAAEQQLFNTAARRHAGATVLRPTLVYGAARDKTLSQIGALARRTGFFILPRGADGLRQPVHVQDLADAAVAVIDVDATHGRSYALPGGETLAYAQMVERTLASLQPPARLIQVPGGLFKLALGAAHAVGRMPGLGNAALARMGEDLVFDAEPARRDFGYAPRRFEPQAAMFG</sequence>
<keyword evidence="3" id="KW-1185">Reference proteome</keyword>
<dbReference type="InterPro" id="IPR051207">
    <property type="entry name" value="ComplexI_NDUFA9_subunit"/>
</dbReference>
<accession>A0ABX0ADR5</accession>
<dbReference type="InterPro" id="IPR001509">
    <property type="entry name" value="Epimerase_deHydtase"/>
</dbReference>
<protein>
    <submittedName>
        <fullName evidence="2">Nucleoside-diphosphate sugar epimerase</fullName>
    </submittedName>
</protein>
<dbReference type="InterPro" id="IPR036291">
    <property type="entry name" value="NAD(P)-bd_dom_sf"/>
</dbReference>
<feature type="domain" description="NAD-dependent epimerase/dehydratase" evidence="1">
    <location>
        <begin position="4"/>
        <end position="67"/>
    </location>
</feature>
<dbReference type="Proteomes" id="UP001429354">
    <property type="component" value="Unassembled WGS sequence"/>
</dbReference>
<dbReference type="Pfam" id="PF01370">
    <property type="entry name" value="Epimerase"/>
    <property type="match status" value="1"/>
</dbReference>
<proteinExistence type="predicted"/>
<dbReference type="EMBL" id="QOVG01000003">
    <property type="protein sequence ID" value="NDK38386.1"/>
    <property type="molecule type" value="Genomic_DNA"/>
</dbReference>
<name>A0ABX0ADR5_9GAMM</name>
<reference evidence="2 3" key="1">
    <citation type="submission" date="2018-07" db="EMBL/GenBank/DDBJ databases">
        <title>Whole genome Sequencing of Pseudoxanthomonas gei KCTC 32298 (T).</title>
        <authorList>
            <person name="Kumar S."/>
            <person name="Bansal K."/>
            <person name="Kaur A."/>
            <person name="Patil P."/>
            <person name="Sharma S."/>
            <person name="Patil P.B."/>
        </authorList>
    </citation>
    <scope>NUCLEOTIDE SEQUENCE [LARGE SCALE GENOMIC DNA]</scope>
    <source>
        <strain evidence="2 3">KCTC 32298</strain>
    </source>
</reference>
<organism evidence="2 3">
    <name type="scientific">Pseudoxanthomonas gei</name>
    <dbReference type="NCBI Taxonomy" id="1383030"/>
    <lineage>
        <taxon>Bacteria</taxon>
        <taxon>Pseudomonadati</taxon>
        <taxon>Pseudomonadota</taxon>
        <taxon>Gammaproteobacteria</taxon>
        <taxon>Lysobacterales</taxon>
        <taxon>Lysobacteraceae</taxon>
        <taxon>Pseudoxanthomonas</taxon>
    </lineage>
</organism>
<dbReference type="RefSeq" id="WP_162348948.1">
    <property type="nucleotide sequence ID" value="NZ_QOVG01000003.1"/>
</dbReference>
<comment type="caution">
    <text evidence="2">The sequence shown here is derived from an EMBL/GenBank/DDBJ whole genome shotgun (WGS) entry which is preliminary data.</text>
</comment>
<dbReference type="PANTHER" id="PTHR12126:SF11">
    <property type="entry name" value="NADH DEHYDROGENASE [UBIQUINONE] 1 ALPHA SUBCOMPLEX SUBUNIT 9, MITOCHONDRIAL"/>
    <property type="match status" value="1"/>
</dbReference>
<dbReference type="SUPFAM" id="SSF51735">
    <property type="entry name" value="NAD(P)-binding Rossmann-fold domains"/>
    <property type="match status" value="1"/>
</dbReference>
<evidence type="ECO:0000259" key="1">
    <source>
        <dbReference type="Pfam" id="PF01370"/>
    </source>
</evidence>
<evidence type="ECO:0000313" key="3">
    <source>
        <dbReference type="Proteomes" id="UP001429354"/>
    </source>
</evidence>